<feature type="transmembrane region" description="Helical" evidence="1">
    <location>
        <begin position="76"/>
        <end position="96"/>
    </location>
</feature>
<dbReference type="Proteomes" id="UP000199699">
    <property type="component" value="Unassembled WGS sequence"/>
</dbReference>
<feature type="transmembrane region" description="Helical" evidence="1">
    <location>
        <begin position="20"/>
        <end position="40"/>
    </location>
</feature>
<sequence>MNPGRAVTRLTVRQVRRGTLVVLAVTAGMSALVVTTYHSALGGAEGAAALAALAANPAIRTLFGEPVALDTAGGFTVWRTGTVLAVLLSVWGMLAATRISRGEEDAGRWDLLLAGRLTPSAVIRRQLGVLTVAVAGSGTAVTGALALSGTPLTGAALHGAGLALAGAFGVAVALLTAQVLPTRAGATGAATAVLGVALLLRMVGDGIGALGWLRWLSPYGLLALTRPYLDDRVAPLLVLGAGTAAVAALALVLAGRRDLRAGLLAPTTSRPPRRWLLGSVEAFALRRLLRPLTGWAAGIGAYFLLIGLLAESLTAFLADNPLFAEAAAEAGFAGLVTVRGYAATLFALLAVPVGIFAALRLADFGAAEADRRLTSLHAQPLRRGRLLAAEVVAALAGAAVLLTAAGTLTWLGATIVDAGLSLPAALAGAWNVLPVVLLALGAAVLALGWTPRAVAAVGALPGAGGFLLKVTAESAGQPEVGRLSPFAHLAAVPSTGPNWPASLAMAGVAVAVAALGWWGYHRRDLRG</sequence>
<feature type="transmembrane region" description="Helical" evidence="1">
    <location>
        <begin position="189"/>
        <end position="213"/>
    </location>
</feature>
<accession>A0A1C6S7A6</accession>
<feature type="transmembrane region" description="Helical" evidence="1">
    <location>
        <begin position="233"/>
        <end position="254"/>
    </location>
</feature>
<evidence type="ECO:0000313" key="3">
    <source>
        <dbReference type="Proteomes" id="UP000199699"/>
    </source>
</evidence>
<keyword evidence="3" id="KW-1185">Reference proteome</keyword>
<evidence type="ECO:0000256" key="1">
    <source>
        <dbReference type="SAM" id="Phobius"/>
    </source>
</evidence>
<feature type="transmembrane region" description="Helical" evidence="1">
    <location>
        <begin position="155"/>
        <end position="177"/>
    </location>
</feature>
<keyword evidence="1" id="KW-0472">Membrane</keyword>
<proteinExistence type="predicted"/>
<reference evidence="2 3" key="1">
    <citation type="submission" date="2016-06" db="EMBL/GenBank/DDBJ databases">
        <authorList>
            <person name="Kjaerup R.B."/>
            <person name="Dalgaard T.S."/>
            <person name="Juul-Madsen H.R."/>
        </authorList>
    </citation>
    <scope>NUCLEOTIDE SEQUENCE [LARGE SCALE GENOMIC DNA]</scope>
    <source>
        <strain evidence="2 3">DSM 43818</strain>
    </source>
</reference>
<feature type="transmembrane region" description="Helical" evidence="1">
    <location>
        <begin position="499"/>
        <end position="520"/>
    </location>
</feature>
<protein>
    <submittedName>
        <fullName evidence="2">ABC-2 type transport system permease protein</fullName>
    </submittedName>
</protein>
<dbReference type="STRING" id="145857.GA0070616_3075"/>
<feature type="transmembrane region" description="Helical" evidence="1">
    <location>
        <begin position="338"/>
        <end position="362"/>
    </location>
</feature>
<feature type="transmembrane region" description="Helical" evidence="1">
    <location>
        <begin position="295"/>
        <end position="318"/>
    </location>
</feature>
<dbReference type="EMBL" id="FMHT01000003">
    <property type="protein sequence ID" value="SCL25271.1"/>
    <property type="molecule type" value="Genomic_DNA"/>
</dbReference>
<feature type="transmembrane region" description="Helical" evidence="1">
    <location>
        <begin position="127"/>
        <end position="149"/>
    </location>
</feature>
<dbReference type="AlphaFoldDB" id="A0A1C6S7A6"/>
<gene>
    <name evidence="2" type="ORF">GA0070616_3075</name>
</gene>
<feature type="transmembrane region" description="Helical" evidence="1">
    <location>
        <begin position="425"/>
        <end position="447"/>
    </location>
</feature>
<evidence type="ECO:0000313" key="2">
    <source>
        <dbReference type="EMBL" id="SCL25271.1"/>
    </source>
</evidence>
<name>A0A1C6S7A6_9ACTN</name>
<feature type="transmembrane region" description="Helical" evidence="1">
    <location>
        <begin position="454"/>
        <end position="472"/>
    </location>
</feature>
<keyword evidence="1" id="KW-1133">Transmembrane helix</keyword>
<feature type="transmembrane region" description="Helical" evidence="1">
    <location>
        <begin position="391"/>
        <end position="413"/>
    </location>
</feature>
<dbReference type="RefSeq" id="WP_091082374.1">
    <property type="nucleotide sequence ID" value="NZ_FMHT01000003.1"/>
</dbReference>
<dbReference type="OrthoDB" id="2014935at2"/>
<keyword evidence="1" id="KW-0812">Transmembrane</keyword>
<organism evidence="2 3">
    <name type="scientific">Micromonospora nigra</name>
    <dbReference type="NCBI Taxonomy" id="145857"/>
    <lineage>
        <taxon>Bacteria</taxon>
        <taxon>Bacillati</taxon>
        <taxon>Actinomycetota</taxon>
        <taxon>Actinomycetes</taxon>
        <taxon>Micromonosporales</taxon>
        <taxon>Micromonosporaceae</taxon>
        <taxon>Micromonospora</taxon>
    </lineage>
</organism>